<sequence>MGQIFSSCVYYICNTGAESVKFEGQALTVVGKVDPTNTKNKVDLVSPQPKKDNKVNKDNANNTKKKQPEKTDNDQKPKEAPLTTAVMKVAIDCEGCALKLTRVVKKTEATLAKKKENPPSTLKHKKLLSAKTTKRTRIRNR</sequence>
<protein>
    <recommendedName>
        <fullName evidence="4">Heavy metal-associated isoprenylated plant protein 3-like</fullName>
    </recommendedName>
</protein>
<dbReference type="STRING" id="2094558.A0A314YPW0"/>
<dbReference type="EMBL" id="PJQY01000533">
    <property type="protein sequence ID" value="PQQ10242.1"/>
    <property type="molecule type" value="Genomic_DNA"/>
</dbReference>
<evidence type="ECO:0008006" key="4">
    <source>
        <dbReference type="Google" id="ProtNLM"/>
    </source>
</evidence>
<reference evidence="2 3" key="1">
    <citation type="submission" date="2018-02" db="EMBL/GenBank/DDBJ databases">
        <title>Draft genome of wild Prunus yedoensis var. nudiflora.</title>
        <authorList>
            <person name="Baek S."/>
            <person name="Kim J.-H."/>
            <person name="Choi K."/>
            <person name="Kim G.-B."/>
            <person name="Cho A."/>
            <person name="Jang H."/>
            <person name="Shin C.-H."/>
            <person name="Yu H.-J."/>
            <person name="Mun J.-H."/>
        </authorList>
    </citation>
    <scope>NUCLEOTIDE SEQUENCE [LARGE SCALE GENOMIC DNA]</scope>
    <source>
        <strain evidence="3">cv. Jeju island</strain>
        <tissue evidence="2">Leaf</tissue>
    </source>
</reference>
<name>A0A314YPW0_PRUYE</name>
<dbReference type="OrthoDB" id="773760at2759"/>
<gene>
    <name evidence="2" type="ORF">Pyn_39241</name>
</gene>
<dbReference type="PANTHER" id="PTHR46413:SF2">
    <property type="entry name" value="HEAVY METAL-ASSOCIATED ISOPRENYLATED PLANT PROTEIN 3"/>
    <property type="match status" value="1"/>
</dbReference>
<dbReference type="PANTHER" id="PTHR46413">
    <property type="entry name" value="HEAVY METAL-ASSOCIATED ISOPRENYLATED PLANT PROTEIN 6"/>
    <property type="match status" value="1"/>
</dbReference>
<accession>A0A314YPW0</accession>
<proteinExistence type="predicted"/>
<dbReference type="Proteomes" id="UP000250321">
    <property type="component" value="Unassembled WGS sequence"/>
</dbReference>
<evidence type="ECO:0000313" key="2">
    <source>
        <dbReference type="EMBL" id="PQQ10242.1"/>
    </source>
</evidence>
<comment type="caution">
    <text evidence="2">The sequence shown here is derived from an EMBL/GenBank/DDBJ whole genome shotgun (WGS) entry which is preliminary data.</text>
</comment>
<organism evidence="2 3">
    <name type="scientific">Prunus yedoensis var. nudiflora</name>
    <dbReference type="NCBI Taxonomy" id="2094558"/>
    <lineage>
        <taxon>Eukaryota</taxon>
        <taxon>Viridiplantae</taxon>
        <taxon>Streptophyta</taxon>
        <taxon>Embryophyta</taxon>
        <taxon>Tracheophyta</taxon>
        <taxon>Spermatophyta</taxon>
        <taxon>Magnoliopsida</taxon>
        <taxon>eudicotyledons</taxon>
        <taxon>Gunneridae</taxon>
        <taxon>Pentapetalae</taxon>
        <taxon>rosids</taxon>
        <taxon>fabids</taxon>
        <taxon>Rosales</taxon>
        <taxon>Rosaceae</taxon>
        <taxon>Amygdaloideae</taxon>
        <taxon>Amygdaleae</taxon>
        <taxon>Prunus</taxon>
    </lineage>
</organism>
<dbReference type="GO" id="GO:0046872">
    <property type="term" value="F:metal ion binding"/>
    <property type="evidence" value="ECO:0007669"/>
    <property type="project" value="InterPro"/>
</dbReference>
<feature type="compositionally biased region" description="Basic residues" evidence="1">
    <location>
        <begin position="122"/>
        <end position="141"/>
    </location>
</feature>
<dbReference type="AlphaFoldDB" id="A0A314YPW0"/>
<feature type="compositionally biased region" description="Basic and acidic residues" evidence="1">
    <location>
        <begin position="66"/>
        <end position="79"/>
    </location>
</feature>
<feature type="region of interest" description="Disordered" evidence="1">
    <location>
        <begin position="35"/>
        <end position="81"/>
    </location>
</feature>
<evidence type="ECO:0000256" key="1">
    <source>
        <dbReference type="SAM" id="MobiDB-lite"/>
    </source>
</evidence>
<keyword evidence="3" id="KW-1185">Reference proteome</keyword>
<evidence type="ECO:0000313" key="3">
    <source>
        <dbReference type="Proteomes" id="UP000250321"/>
    </source>
</evidence>
<feature type="region of interest" description="Disordered" evidence="1">
    <location>
        <begin position="111"/>
        <end position="141"/>
    </location>
</feature>
<dbReference type="InterPro" id="IPR044594">
    <property type="entry name" value="HIPP01/3/5/6"/>
</dbReference>